<proteinExistence type="predicted"/>
<dbReference type="EMBL" id="JH650971">
    <property type="protein sequence ID" value="EXA44436.1"/>
    <property type="molecule type" value="Genomic_DNA"/>
</dbReference>
<dbReference type="Proteomes" id="UP000030751">
    <property type="component" value="Unassembled WGS sequence"/>
</dbReference>
<reference evidence="1" key="1">
    <citation type="submission" date="2011-10" db="EMBL/GenBank/DDBJ databases">
        <title>The Genome Sequence of Fusarium oxysporum HDV247.</title>
        <authorList>
            <consortium name="The Broad Institute Genome Sequencing Platform"/>
            <person name="Ma L.-J."/>
            <person name="Gale L.R."/>
            <person name="Schwartz D.C."/>
            <person name="Zhou S."/>
            <person name="Corby-Kistler H."/>
            <person name="Young S.K."/>
            <person name="Zeng Q."/>
            <person name="Gargeya S."/>
            <person name="Fitzgerald M."/>
            <person name="Haas B."/>
            <person name="Abouelleil A."/>
            <person name="Alvarado L."/>
            <person name="Arachchi H.M."/>
            <person name="Berlin A."/>
            <person name="Brown A."/>
            <person name="Chapman S.B."/>
            <person name="Chen Z."/>
            <person name="Dunbar C."/>
            <person name="Freedman E."/>
            <person name="Gearin G."/>
            <person name="Goldberg J."/>
            <person name="Griggs A."/>
            <person name="Gujja S."/>
            <person name="Heiman D."/>
            <person name="Howarth C."/>
            <person name="Larson L."/>
            <person name="Lui A."/>
            <person name="MacDonald P.J.P."/>
            <person name="Montmayeur A."/>
            <person name="Murphy C."/>
            <person name="Neiman D."/>
            <person name="Pearson M."/>
            <person name="Priest M."/>
            <person name="Roberts A."/>
            <person name="Saif S."/>
            <person name="Shea T."/>
            <person name="Shenoy N."/>
            <person name="Sisk P."/>
            <person name="Stolte C."/>
            <person name="Sykes S."/>
            <person name="Wortman J."/>
            <person name="Nusbaum C."/>
            <person name="Birren B."/>
        </authorList>
    </citation>
    <scope>NUCLEOTIDE SEQUENCE [LARGE SCALE GENOMIC DNA]</scope>
    <source>
        <strain evidence="1">HDV247</strain>
    </source>
</reference>
<gene>
    <name evidence="1" type="ORF">FOVG_05873</name>
</gene>
<dbReference type="HOGENOM" id="CLU_3032391_0_0_1"/>
<accession>W9PN60</accession>
<protein>
    <submittedName>
        <fullName evidence="1">Uncharacterized protein</fullName>
    </submittedName>
</protein>
<organism evidence="1">
    <name type="scientific">Fusarium oxysporum f. sp. pisi HDV247</name>
    <dbReference type="NCBI Taxonomy" id="1080344"/>
    <lineage>
        <taxon>Eukaryota</taxon>
        <taxon>Fungi</taxon>
        <taxon>Dikarya</taxon>
        <taxon>Ascomycota</taxon>
        <taxon>Pezizomycotina</taxon>
        <taxon>Sordariomycetes</taxon>
        <taxon>Hypocreomycetidae</taxon>
        <taxon>Hypocreales</taxon>
        <taxon>Nectriaceae</taxon>
        <taxon>Fusarium</taxon>
        <taxon>Fusarium oxysporum species complex</taxon>
    </lineage>
</organism>
<name>W9PN60_FUSOX</name>
<reference evidence="1" key="2">
    <citation type="submission" date="2012-05" db="EMBL/GenBank/DDBJ databases">
        <title>Annotation of the Genome Sequence of Fusarium oxysporum HDV247.</title>
        <authorList>
            <consortium name="The Broad Institute Genomics Platform"/>
            <person name="Ma L.-J."/>
            <person name="Corby-Kistler H."/>
            <person name="Broz K."/>
            <person name="Gale L.R."/>
            <person name="Jonkers W."/>
            <person name="O'Donnell K."/>
            <person name="Ploetz R."/>
            <person name="Steinberg C."/>
            <person name="Schwartz D.C."/>
            <person name="VanEtten H."/>
            <person name="Zhou S."/>
            <person name="Young S.K."/>
            <person name="Zeng Q."/>
            <person name="Gargeya S."/>
            <person name="Fitzgerald M."/>
            <person name="Abouelleil A."/>
            <person name="Alvarado L."/>
            <person name="Chapman S.B."/>
            <person name="Gainer-Dewar J."/>
            <person name="Goldberg J."/>
            <person name="Griggs A."/>
            <person name="Gujja S."/>
            <person name="Hansen M."/>
            <person name="Howarth C."/>
            <person name="Imamovic A."/>
            <person name="Ireland A."/>
            <person name="Larimer J."/>
            <person name="McCowan C."/>
            <person name="Murphy C."/>
            <person name="Pearson M."/>
            <person name="Poon T.W."/>
            <person name="Priest M."/>
            <person name="Roberts A."/>
            <person name="Saif S."/>
            <person name="Shea T."/>
            <person name="Sykes S."/>
            <person name="Wortman J."/>
            <person name="Nusbaum C."/>
            <person name="Birren B."/>
        </authorList>
    </citation>
    <scope>NUCLEOTIDE SEQUENCE</scope>
    <source>
        <strain evidence="1">HDV247</strain>
    </source>
</reference>
<evidence type="ECO:0000313" key="1">
    <source>
        <dbReference type="EMBL" id="EXA44436.1"/>
    </source>
</evidence>
<sequence length="55" mass="6519">MEWNYIYGKVQDQFLKLVRIAKNSITLEFRARFKPIMEASLVSSAPLCSRKLKWI</sequence>
<dbReference type="AlphaFoldDB" id="W9PN60"/>